<evidence type="ECO:0000256" key="2">
    <source>
        <dbReference type="ARBA" id="ARBA00023002"/>
    </source>
</evidence>
<evidence type="ECO:0000313" key="3">
    <source>
        <dbReference type="EMBL" id="GFN81554.1"/>
    </source>
</evidence>
<protein>
    <submittedName>
        <fullName evidence="3">15-hydroxyprostaglandin dehydrogenase [NAD(+)]</fullName>
    </submittedName>
</protein>
<dbReference type="AlphaFoldDB" id="A0AAV3YFM6"/>
<dbReference type="GO" id="GO:0016616">
    <property type="term" value="F:oxidoreductase activity, acting on the CH-OH group of donors, NAD or NADP as acceptor"/>
    <property type="evidence" value="ECO:0007669"/>
    <property type="project" value="TreeGrafter"/>
</dbReference>
<dbReference type="Gene3D" id="3.40.50.720">
    <property type="entry name" value="NAD(P)-binding Rossmann-like Domain"/>
    <property type="match status" value="1"/>
</dbReference>
<organism evidence="3 4">
    <name type="scientific">Plakobranchus ocellatus</name>
    <dbReference type="NCBI Taxonomy" id="259542"/>
    <lineage>
        <taxon>Eukaryota</taxon>
        <taxon>Metazoa</taxon>
        <taxon>Spiralia</taxon>
        <taxon>Lophotrochozoa</taxon>
        <taxon>Mollusca</taxon>
        <taxon>Gastropoda</taxon>
        <taxon>Heterobranchia</taxon>
        <taxon>Euthyneura</taxon>
        <taxon>Panpulmonata</taxon>
        <taxon>Sacoglossa</taxon>
        <taxon>Placobranchoidea</taxon>
        <taxon>Plakobranchidae</taxon>
        <taxon>Plakobranchus</taxon>
    </lineage>
</organism>
<dbReference type="PANTHER" id="PTHR44229">
    <property type="entry name" value="15-HYDROXYPROSTAGLANDIN DEHYDROGENASE [NAD(+)]"/>
    <property type="match status" value="1"/>
</dbReference>
<dbReference type="SUPFAM" id="SSF51735">
    <property type="entry name" value="NAD(P)-binding Rossmann-fold domains"/>
    <property type="match status" value="1"/>
</dbReference>
<comment type="similarity">
    <text evidence="1">Belongs to the short-chain dehydrogenases/reductases (SDR) family.</text>
</comment>
<gene>
    <name evidence="3" type="ORF">PoB_000806000</name>
</gene>
<dbReference type="InterPro" id="IPR036291">
    <property type="entry name" value="NAD(P)-bd_dom_sf"/>
</dbReference>
<dbReference type="EMBL" id="BLXT01000945">
    <property type="protein sequence ID" value="GFN81554.1"/>
    <property type="molecule type" value="Genomic_DNA"/>
</dbReference>
<comment type="caution">
    <text evidence="3">The sequence shown here is derived from an EMBL/GenBank/DDBJ whole genome shotgun (WGS) entry which is preliminary data.</text>
</comment>
<evidence type="ECO:0000256" key="1">
    <source>
        <dbReference type="ARBA" id="ARBA00006484"/>
    </source>
</evidence>
<reference evidence="3 4" key="1">
    <citation type="journal article" date="2021" name="Elife">
        <title>Chloroplast acquisition without the gene transfer in kleptoplastic sea slugs, Plakobranchus ocellatus.</title>
        <authorList>
            <person name="Maeda T."/>
            <person name="Takahashi S."/>
            <person name="Yoshida T."/>
            <person name="Shimamura S."/>
            <person name="Takaki Y."/>
            <person name="Nagai Y."/>
            <person name="Toyoda A."/>
            <person name="Suzuki Y."/>
            <person name="Arimoto A."/>
            <person name="Ishii H."/>
            <person name="Satoh N."/>
            <person name="Nishiyama T."/>
            <person name="Hasebe M."/>
            <person name="Maruyama T."/>
            <person name="Minagawa J."/>
            <person name="Obokata J."/>
            <person name="Shigenobu S."/>
        </authorList>
    </citation>
    <scope>NUCLEOTIDE SEQUENCE [LARGE SCALE GENOMIC DNA]</scope>
</reference>
<evidence type="ECO:0000313" key="4">
    <source>
        <dbReference type="Proteomes" id="UP000735302"/>
    </source>
</evidence>
<keyword evidence="4" id="KW-1185">Reference proteome</keyword>
<dbReference type="Proteomes" id="UP000735302">
    <property type="component" value="Unassembled WGS sequence"/>
</dbReference>
<sequence>MVTEAVDHDNHHLDIAFVFVIRGDSYDTFLILSQQKGVVRGTLMAVEHMRQDKGGKGGRIINISSEAAPDVKAQGIEYGTLCPGPVDTDLIRNLDETKIRHTNLMQPERLKERTSSVERLQEAFMKLVLLEEMNKAILYVDSKEENFYEMKTNNLGPTWPADSTDLSSQ</sequence>
<proteinExistence type="inferred from homology"/>
<dbReference type="GO" id="GO:0005737">
    <property type="term" value="C:cytoplasm"/>
    <property type="evidence" value="ECO:0007669"/>
    <property type="project" value="TreeGrafter"/>
</dbReference>
<name>A0AAV3YFM6_9GAST</name>
<accession>A0AAV3YFM6</accession>
<keyword evidence="2" id="KW-0560">Oxidoreductase</keyword>
<dbReference type="PANTHER" id="PTHR44229:SF4">
    <property type="entry name" value="15-HYDROXYPROSTAGLANDIN DEHYDROGENASE [NAD(+)]"/>
    <property type="match status" value="1"/>
</dbReference>